<feature type="domain" description="AAA+ ATPase" evidence="1">
    <location>
        <begin position="65"/>
        <end position="197"/>
    </location>
</feature>
<dbReference type="GO" id="GO:0016887">
    <property type="term" value="F:ATP hydrolysis activity"/>
    <property type="evidence" value="ECO:0007669"/>
    <property type="project" value="InterPro"/>
</dbReference>
<dbReference type="PANTHER" id="PTHR23077:SF198">
    <property type="entry name" value="ATP-DEPENDENT ZINC METALLOPROTEASE FTSH"/>
    <property type="match status" value="1"/>
</dbReference>
<dbReference type="Pfam" id="PF00004">
    <property type="entry name" value="AAA"/>
    <property type="match status" value="1"/>
</dbReference>
<reference evidence="2 3" key="1">
    <citation type="submission" date="2017-03" db="EMBL/GenBank/DDBJ databases">
        <title>Isolation of Levoglucosan Utilizing Bacteria.</title>
        <authorList>
            <person name="Arya A.S."/>
        </authorList>
    </citation>
    <scope>NUCLEOTIDE SEQUENCE [LARGE SCALE GENOMIC DNA]</scope>
    <source>
        <strain evidence="2 3">MEC069</strain>
    </source>
</reference>
<name>A0A4Y8QA67_9BACL</name>
<gene>
    <name evidence="2" type="ORF">B5M42_00710</name>
</gene>
<protein>
    <submittedName>
        <fullName evidence="2">ATPase</fullName>
    </submittedName>
</protein>
<dbReference type="AlphaFoldDB" id="A0A4Y8QA67"/>
<dbReference type="Proteomes" id="UP000298246">
    <property type="component" value="Unassembled WGS sequence"/>
</dbReference>
<dbReference type="RefSeq" id="WP_134748653.1">
    <property type="nucleotide sequence ID" value="NZ_MYFO02000001.1"/>
</dbReference>
<dbReference type="OrthoDB" id="9806903at2"/>
<evidence type="ECO:0000259" key="1">
    <source>
        <dbReference type="SMART" id="SM00382"/>
    </source>
</evidence>
<dbReference type="Gene3D" id="3.40.50.300">
    <property type="entry name" value="P-loop containing nucleotide triphosphate hydrolases"/>
    <property type="match status" value="1"/>
</dbReference>
<proteinExistence type="predicted"/>
<dbReference type="SMART" id="SM00382">
    <property type="entry name" value="AAA"/>
    <property type="match status" value="1"/>
</dbReference>
<dbReference type="InterPro" id="IPR050168">
    <property type="entry name" value="AAA_ATPase_domain"/>
</dbReference>
<comment type="caution">
    <text evidence="2">The sequence shown here is derived from an EMBL/GenBank/DDBJ whole genome shotgun (WGS) entry which is preliminary data.</text>
</comment>
<dbReference type="PANTHER" id="PTHR23077">
    <property type="entry name" value="AAA-FAMILY ATPASE"/>
    <property type="match status" value="1"/>
</dbReference>
<evidence type="ECO:0000313" key="2">
    <source>
        <dbReference type="EMBL" id="TFE91794.1"/>
    </source>
</evidence>
<dbReference type="CDD" id="cd19481">
    <property type="entry name" value="RecA-like_protease"/>
    <property type="match status" value="1"/>
</dbReference>
<dbReference type="InterPro" id="IPR027417">
    <property type="entry name" value="P-loop_NTPase"/>
</dbReference>
<evidence type="ECO:0000313" key="3">
    <source>
        <dbReference type="Proteomes" id="UP000298246"/>
    </source>
</evidence>
<keyword evidence="3" id="KW-1185">Reference proteome</keyword>
<dbReference type="EMBL" id="MYFO01000001">
    <property type="protein sequence ID" value="TFE91794.1"/>
    <property type="molecule type" value="Genomic_DNA"/>
</dbReference>
<dbReference type="SUPFAM" id="SSF52540">
    <property type="entry name" value="P-loop containing nucleoside triphosphate hydrolases"/>
    <property type="match status" value="1"/>
</dbReference>
<dbReference type="InterPro" id="IPR003593">
    <property type="entry name" value="AAA+_ATPase"/>
</dbReference>
<accession>A0A4Y8QA67</accession>
<dbReference type="InterPro" id="IPR003959">
    <property type="entry name" value="ATPase_AAA_core"/>
</dbReference>
<sequence>MNKNSKNYNRMPKSKGIETATVYSPMECAKKIKHMVLQESNRQIIDEFLIIQGMKEKFMEADVSIPNKIVMFGPPGTGKTLTAFYLAHKLNLPLIVVRLDAIIHSHLGETASNIRKIFEFAKAATCVLFLDEFDAIARARDAIDEVKEMARVVNTLLQCLDEFQGDSTFIAATNLEEELDNAVWRRFDTRMTYGLPGLAELKQFLINLLGESESSLQVIEQSTPILRGCSFADIEQIILKAKRKVIIEDSEMSYEKIADAYKAYNPKAQQGDFEMSSRTTGNEEDQLVWN</sequence>
<dbReference type="GO" id="GO:0005524">
    <property type="term" value="F:ATP binding"/>
    <property type="evidence" value="ECO:0007669"/>
    <property type="project" value="InterPro"/>
</dbReference>
<organism evidence="2 3">
    <name type="scientific">Paenibacillus athensensis</name>
    <dbReference type="NCBI Taxonomy" id="1967502"/>
    <lineage>
        <taxon>Bacteria</taxon>
        <taxon>Bacillati</taxon>
        <taxon>Bacillota</taxon>
        <taxon>Bacilli</taxon>
        <taxon>Bacillales</taxon>
        <taxon>Paenibacillaceae</taxon>
        <taxon>Paenibacillus</taxon>
    </lineage>
</organism>